<evidence type="ECO:0000313" key="12">
    <source>
        <dbReference type="Proteomes" id="UP000095725"/>
    </source>
</evidence>
<evidence type="ECO:0000313" key="9">
    <source>
        <dbReference type="EMBL" id="RHH90735.1"/>
    </source>
</evidence>
<dbReference type="EMBL" id="CZAI01000020">
    <property type="protein sequence ID" value="CUQ24316.1"/>
    <property type="molecule type" value="Genomic_DNA"/>
</dbReference>
<dbReference type="InterPro" id="IPR013783">
    <property type="entry name" value="Ig-like_fold"/>
</dbReference>
<dbReference type="Proteomes" id="UP000427825">
    <property type="component" value="Unassembled WGS sequence"/>
</dbReference>
<dbReference type="Proteomes" id="UP000095725">
    <property type="component" value="Unassembled WGS sequence"/>
</dbReference>
<reference evidence="10" key="4">
    <citation type="submission" date="2022-08" db="EMBL/GenBank/DDBJ databases">
        <title>Genome Sequencing of Bacteroides fragilis Group Isolates with Nanopore Technology.</title>
        <authorList>
            <person name="Tisza M.J."/>
            <person name="Smith D."/>
            <person name="Dekker J.P."/>
        </authorList>
    </citation>
    <scope>NUCLEOTIDE SEQUENCE</scope>
    <source>
        <strain evidence="10">BFG-474</strain>
    </source>
</reference>
<feature type="domain" description="Sialate O-acetylesterase" evidence="3">
    <location>
        <begin position="104"/>
        <end position="361"/>
    </location>
</feature>
<dbReference type="EMBL" id="CZBL01000007">
    <property type="protein sequence ID" value="CUQ13730.1"/>
    <property type="molecule type" value="Genomic_DNA"/>
</dbReference>
<gene>
    <name evidence="9" type="ORF">DW190_09895</name>
    <name evidence="7" type="ORF">DWY26_00685</name>
    <name evidence="8" type="ORF">DXA49_06755</name>
    <name evidence="5" type="ORF">ERS852494_04422</name>
    <name evidence="4" type="ORF">ERS852558_01928</name>
    <name evidence="6" type="ORF">F2Y39_07105</name>
    <name evidence="10" type="ORF">NXW23_17685</name>
</gene>
<evidence type="ECO:0000313" key="6">
    <source>
        <dbReference type="EMBL" id="KAA5478737.1"/>
    </source>
</evidence>
<accession>A0A174USJ4</accession>
<evidence type="ECO:0000313" key="8">
    <source>
        <dbReference type="EMBL" id="RGY27181.1"/>
    </source>
</evidence>
<dbReference type="InterPro" id="IPR036514">
    <property type="entry name" value="SGNH_hydro_sf"/>
</dbReference>
<dbReference type="Proteomes" id="UP001060260">
    <property type="component" value="Chromosome"/>
</dbReference>
<dbReference type="InterPro" id="IPR005181">
    <property type="entry name" value="SASA"/>
</dbReference>
<evidence type="ECO:0000313" key="11">
    <source>
        <dbReference type="Proteomes" id="UP000095657"/>
    </source>
</evidence>
<dbReference type="RefSeq" id="WP_005677987.1">
    <property type="nucleotide sequence ID" value="NZ_CABMOQ010000008.1"/>
</dbReference>
<dbReference type="SUPFAM" id="SSF52266">
    <property type="entry name" value="SGNH hydrolase"/>
    <property type="match status" value="1"/>
</dbReference>
<dbReference type="Gene3D" id="2.60.40.10">
    <property type="entry name" value="Immunoglobulins"/>
    <property type="match status" value="1"/>
</dbReference>
<evidence type="ECO:0000256" key="2">
    <source>
        <dbReference type="SAM" id="SignalP"/>
    </source>
</evidence>
<reference evidence="6 16" key="3">
    <citation type="journal article" date="2019" name="Nat. Med.">
        <title>A library of human gut bacterial isolates paired with longitudinal multiomics data enables mechanistic microbiome research.</title>
        <authorList>
            <person name="Poyet M."/>
            <person name="Groussin M."/>
            <person name="Gibbons S.M."/>
            <person name="Avila-Pacheco J."/>
            <person name="Jiang X."/>
            <person name="Kearney S.M."/>
            <person name="Perrotta A.R."/>
            <person name="Berdy B."/>
            <person name="Zhao S."/>
            <person name="Lieberman T.D."/>
            <person name="Swanson P.K."/>
            <person name="Smith M."/>
            <person name="Roesemann S."/>
            <person name="Alexander J.E."/>
            <person name="Rich S.A."/>
            <person name="Livny J."/>
            <person name="Vlamakis H."/>
            <person name="Clish C."/>
            <person name="Bullock K."/>
            <person name="Deik A."/>
            <person name="Scott J."/>
            <person name="Pierce K.A."/>
            <person name="Xavier R.J."/>
            <person name="Alm E.J."/>
        </authorList>
    </citation>
    <scope>NUCLEOTIDE SEQUENCE [LARGE SCALE GENOMIC DNA]</scope>
    <source>
        <strain evidence="6 16">BIOML-A25</strain>
    </source>
</reference>
<name>A0A174USJ4_9BACE</name>
<feature type="signal peptide" evidence="2">
    <location>
        <begin position="1"/>
        <end position="21"/>
    </location>
</feature>
<keyword evidence="2" id="KW-0732">Signal</keyword>
<keyword evidence="1" id="KW-0378">Hydrolase</keyword>
<dbReference type="KEGG" id="bcac:CGC64_15620"/>
<dbReference type="EMBL" id="QRUO01000001">
    <property type="protein sequence ID" value="RGR74348.1"/>
    <property type="molecule type" value="Genomic_DNA"/>
</dbReference>
<reference evidence="13 14" key="2">
    <citation type="submission" date="2018-08" db="EMBL/GenBank/DDBJ databases">
        <title>A genome reference for cultivated species of the human gut microbiota.</title>
        <authorList>
            <person name="Zou Y."/>
            <person name="Xue W."/>
            <person name="Luo G."/>
        </authorList>
    </citation>
    <scope>NUCLEOTIDE SEQUENCE [LARGE SCALE GENOMIC DNA]</scope>
    <source>
        <strain evidence="7 14">AF24-29LB</strain>
        <strain evidence="9 13">AM16-49B</strain>
        <strain evidence="8 15">OF02-6LB</strain>
    </source>
</reference>
<dbReference type="Proteomes" id="UP000283512">
    <property type="component" value="Unassembled WGS sequence"/>
</dbReference>
<evidence type="ECO:0000313" key="4">
    <source>
        <dbReference type="EMBL" id="CUQ13730.1"/>
    </source>
</evidence>
<dbReference type="InterPro" id="IPR039329">
    <property type="entry name" value="SIAE"/>
</dbReference>
<reference evidence="11 12" key="1">
    <citation type="submission" date="2015-09" db="EMBL/GenBank/DDBJ databases">
        <authorList>
            <consortium name="Pathogen Informatics"/>
        </authorList>
    </citation>
    <scope>NUCLEOTIDE SEQUENCE [LARGE SCALE GENOMIC DNA]</scope>
    <source>
        <strain evidence="5 11">2789STDY5834880</strain>
        <strain evidence="4 12">2789STDY5834946</strain>
    </source>
</reference>
<evidence type="ECO:0000313" key="15">
    <source>
        <dbReference type="Proteomes" id="UP000284431"/>
    </source>
</evidence>
<evidence type="ECO:0000313" key="13">
    <source>
        <dbReference type="Proteomes" id="UP000283512"/>
    </source>
</evidence>
<evidence type="ECO:0000313" key="7">
    <source>
        <dbReference type="EMBL" id="RGR74348.1"/>
    </source>
</evidence>
<dbReference type="Proteomes" id="UP000284205">
    <property type="component" value="Unassembled WGS sequence"/>
</dbReference>
<dbReference type="GeneID" id="75115146"/>
<organism evidence="5 11">
    <name type="scientific">Bacteroides caccae</name>
    <dbReference type="NCBI Taxonomy" id="47678"/>
    <lineage>
        <taxon>Bacteria</taxon>
        <taxon>Pseudomonadati</taxon>
        <taxon>Bacteroidota</taxon>
        <taxon>Bacteroidia</taxon>
        <taxon>Bacteroidales</taxon>
        <taxon>Bacteroidaceae</taxon>
        <taxon>Bacteroides</taxon>
    </lineage>
</organism>
<dbReference type="EMBL" id="CP103166">
    <property type="protein sequence ID" value="UVQ96136.1"/>
    <property type="molecule type" value="Genomic_DNA"/>
</dbReference>
<dbReference type="GO" id="GO:0001681">
    <property type="term" value="F:sialate O-acetylesterase activity"/>
    <property type="evidence" value="ECO:0007669"/>
    <property type="project" value="InterPro"/>
</dbReference>
<feature type="chain" id="PRO_5015052364" evidence="2">
    <location>
        <begin position="22"/>
        <end position="474"/>
    </location>
</feature>
<sequence length="474" mass="52931">MKKILCIIVGMLCLLPLGAKVKLPAIIGNDMVLQQNTNVNLWGWATRSRKITVRTSWDNKNYTTTSASDGTWKIQVQTPSAGGPYTITISDGEPVTLTNVLIGEVWLCSGQSNMEMPVKGFRGQPVEGSCDAIATALPSDNIRMITLKINSSQTVLDDCVATPWVESTPANVADFSATAYFFASYLRKVLNVPVGVICSSWGGSKIESWINKEVYTEKFPEISLSVLTKDPKDIARPKDEPTLLYNAMIHPIKQFTIKGTIWYQGESNLNNPQVYKRLFPAMVRSWRKEWNQGEFPFYYVQIAPYDYGRKNADKTEAAEIRQVQLECLKEIPNAGMVVTADIGNRTCVHPSDKESVGKRLALWALAKTYQRSGTPYSGPLYKSFTIDKEKIIVEFDYAEMGMTSYDREIVGFEIAGKDGIYYPAKAVLFDNKTKVMLTSDQVPEPVGVKYGFRNYQPLNLFSNFGLPASPFVAK</sequence>
<evidence type="ECO:0000313" key="14">
    <source>
        <dbReference type="Proteomes" id="UP000284205"/>
    </source>
</evidence>
<evidence type="ECO:0000259" key="3">
    <source>
        <dbReference type="Pfam" id="PF03629"/>
    </source>
</evidence>
<dbReference type="STRING" id="47678.ERS852494_04422"/>
<dbReference type="PANTHER" id="PTHR22901">
    <property type="entry name" value="SIALATE O-ACETYLESTERASE"/>
    <property type="match status" value="1"/>
</dbReference>
<dbReference type="Pfam" id="PF03629">
    <property type="entry name" value="SASA"/>
    <property type="match status" value="1"/>
</dbReference>
<dbReference type="PANTHER" id="PTHR22901:SF0">
    <property type="entry name" value="SIALATE O-ACETYLESTERASE"/>
    <property type="match status" value="1"/>
</dbReference>
<protein>
    <submittedName>
        <fullName evidence="6">Sialate O-acetylesterase</fullName>
    </submittedName>
    <submittedName>
        <fullName evidence="5">Sialic acid-specific acetylesterase</fullName>
    </submittedName>
</protein>
<dbReference type="EMBL" id="VVYJ01000003">
    <property type="protein sequence ID" value="KAA5478737.1"/>
    <property type="molecule type" value="Genomic_DNA"/>
</dbReference>
<evidence type="ECO:0000256" key="1">
    <source>
        <dbReference type="ARBA" id="ARBA00022801"/>
    </source>
</evidence>
<dbReference type="GO" id="GO:0005975">
    <property type="term" value="P:carbohydrate metabolic process"/>
    <property type="evidence" value="ECO:0007669"/>
    <property type="project" value="TreeGrafter"/>
</dbReference>
<dbReference type="Proteomes" id="UP000095657">
    <property type="component" value="Unassembled WGS sequence"/>
</dbReference>
<evidence type="ECO:0000313" key="16">
    <source>
        <dbReference type="Proteomes" id="UP000427825"/>
    </source>
</evidence>
<dbReference type="Gene3D" id="3.40.50.1110">
    <property type="entry name" value="SGNH hydrolase"/>
    <property type="match status" value="1"/>
</dbReference>
<dbReference type="AlphaFoldDB" id="A0A174USJ4"/>
<evidence type="ECO:0000313" key="5">
    <source>
        <dbReference type="EMBL" id="CUQ24316.1"/>
    </source>
</evidence>
<evidence type="ECO:0000313" key="10">
    <source>
        <dbReference type="EMBL" id="UVQ96136.1"/>
    </source>
</evidence>
<dbReference type="EMBL" id="QRKD01000007">
    <property type="protein sequence ID" value="RHH90735.1"/>
    <property type="molecule type" value="Genomic_DNA"/>
</dbReference>
<dbReference type="Proteomes" id="UP000284431">
    <property type="component" value="Unassembled WGS sequence"/>
</dbReference>
<dbReference type="EMBL" id="QSCS01000008">
    <property type="protein sequence ID" value="RGY27181.1"/>
    <property type="molecule type" value="Genomic_DNA"/>
</dbReference>
<proteinExistence type="predicted"/>